<accession>A0A672H584</accession>
<feature type="transmembrane region" description="Helical" evidence="2">
    <location>
        <begin position="6"/>
        <end position="26"/>
    </location>
</feature>
<dbReference type="AlphaFoldDB" id="A0A672H584"/>
<dbReference type="Proteomes" id="UP000472267">
    <property type="component" value="Chromosome 11"/>
</dbReference>
<reference evidence="3" key="1">
    <citation type="submission" date="2019-06" db="EMBL/GenBank/DDBJ databases">
        <authorList>
            <consortium name="Wellcome Sanger Institute Data Sharing"/>
        </authorList>
    </citation>
    <scope>NUCLEOTIDE SEQUENCE [LARGE SCALE GENOMIC DNA]</scope>
</reference>
<proteinExistence type="predicted"/>
<keyword evidence="4" id="KW-1185">Reference proteome</keyword>
<name>A0A672H584_SALFA</name>
<evidence type="ECO:0000256" key="1">
    <source>
        <dbReference type="SAM" id="MobiDB-lite"/>
    </source>
</evidence>
<keyword evidence="2" id="KW-1133">Transmembrane helix</keyword>
<protein>
    <submittedName>
        <fullName evidence="3">Uncharacterized protein</fullName>
    </submittedName>
</protein>
<sequence length="108" mass="11821">MFNAALILFCGNFLVFVSLTVCNWLVPLPITNASASLSAIFSHQQPMHWGRSPGRPSHRRGRRALLGSFSGRRPANQREGLTAGSGNESEVWLFSGFGWGGGLRCRCK</sequence>
<evidence type="ECO:0000313" key="4">
    <source>
        <dbReference type="Proteomes" id="UP000472267"/>
    </source>
</evidence>
<feature type="region of interest" description="Disordered" evidence="1">
    <location>
        <begin position="49"/>
        <end position="85"/>
    </location>
</feature>
<evidence type="ECO:0000256" key="2">
    <source>
        <dbReference type="SAM" id="Phobius"/>
    </source>
</evidence>
<dbReference type="Ensembl" id="ENSSFAT00005025213.1">
    <property type="protein sequence ID" value="ENSSFAP00005024236.1"/>
    <property type="gene ID" value="ENSSFAG00005012496.1"/>
</dbReference>
<reference evidence="3" key="3">
    <citation type="submission" date="2025-09" db="UniProtKB">
        <authorList>
            <consortium name="Ensembl"/>
        </authorList>
    </citation>
    <scope>IDENTIFICATION</scope>
</reference>
<keyword evidence="2" id="KW-0472">Membrane</keyword>
<organism evidence="3 4">
    <name type="scientific">Salarias fasciatus</name>
    <name type="common">Jewelled blenny</name>
    <name type="synonym">Blennius fasciatus</name>
    <dbReference type="NCBI Taxonomy" id="181472"/>
    <lineage>
        <taxon>Eukaryota</taxon>
        <taxon>Metazoa</taxon>
        <taxon>Chordata</taxon>
        <taxon>Craniata</taxon>
        <taxon>Vertebrata</taxon>
        <taxon>Euteleostomi</taxon>
        <taxon>Actinopterygii</taxon>
        <taxon>Neopterygii</taxon>
        <taxon>Teleostei</taxon>
        <taxon>Neoteleostei</taxon>
        <taxon>Acanthomorphata</taxon>
        <taxon>Ovalentaria</taxon>
        <taxon>Blenniimorphae</taxon>
        <taxon>Blenniiformes</taxon>
        <taxon>Blennioidei</taxon>
        <taxon>Blenniidae</taxon>
        <taxon>Salariinae</taxon>
        <taxon>Salarias</taxon>
    </lineage>
</organism>
<reference evidence="3" key="2">
    <citation type="submission" date="2025-08" db="UniProtKB">
        <authorList>
            <consortium name="Ensembl"/>
        </authorList>
    </citation>
    <scope>IDENTIFICATION</scope>
</reference>
<evidence type="ECO:0000313" key="3">
    <source>
        <dbReference type="Ensembl" id="ENSSFAP00005024236.1"/>
    </source>
</evidence>
<dbReference type="InParanoid" id="A0A672H584"/>
<keyword evidence="2" id="KW-0812">Transmembrane</keyword>